<organism evidence="1">
    <name type="scientific">Glycine soja</name>
    <name type="common">Wild soybean</name>
    <dbReference type="NCBI Taxonomy" id="3848"/>
    <lineage>
        <taxon>Eukaryota</taxon>
        <taxon>Viridiplantae</taxon>
        <taxon>Streptophyta</taxon>
        <taxon>Embryophyta</taxon>
        <taxon>Tracheophyta</taxon>
        <taxon>Spermatophyta</taxon>
        <taxon>Magnoliopsida</taxon>
        <taxon>eudicotyledons</taxon>
        <taxon>Gunneridae</taxon>
        <taxon>Pentapetalae</taxon>
        <taxon>rosids</taxon>
        <taxon>fabids</taxon>
        <taxon>Fabales</taxon>
        <taxon>Fabaceae</taxon>
        <taxon>Papilionoideae</taxon>
        <taxon>50 kb inversion clade</taxon>
        <taxon>NPAAA clade</taxon>
        <taxon>indigoferoid/millettioid clade</taxon>
        <taxon>Phaseoleae</taxon>
        <taxon>Glycine</taxon>
        <taxon>Glycine subgen. Soja</taxon>
    </lineage>
</organism>
<dbReference type="InterPro" id="IPR011990">
    <property type="entry name" value="TPR-like_helical_dom_sf"/>
</dbReference>
<evidence type="ECO:0008006" key="2">
    <source>
        <dbReference type="Google" id="ProtNLM"/>
    </source>
</evidence>
<dbReference type="EMBL" id="KN654844">
    <property type="protein sequence ID" value="KHN24921.1"/>
    <property type="molecule type" value="Genomic_DNA"/>
</dbReference>
<evidence type="ECO:0000313" key="1">
    <source>
        <dbReference type="EMBL" id="KHN24921.1"/>
    </source>
</evidence>
<sequence>MNEIGVLHTHSAVNMLIGELCLMSAKEGSVGKVRVRNTRRPCTILVPNIGGNSGAIQPAIQVFWVVCNSGLLPSAFVVVKLMSEFSCLGNKEEADRVLRIVEERKLTCVQEGYSVVITALWECGRSLLREHDQLDQCVKLERKLENQKLQNLCKGDELDAAYEKAQSMLGKGIPLSAYARDIFQQVFQKCGKIKIARQLLEKTERVQEPVKINKT</sequence>
<gene>
    <name evidence="1" type="ORF">glysoja_027035</name>
</gene>
<name>A0A0B2QTF2_GLYSO</name>
<dbReference type="Gene3D" id="1.25.40.10">
    <property type="entry name" value="Tetratricopeptide repeat domain"/>
    <property type="match status" value="1"/>
</dbReference>
<dbReference type="Proteomes" id="UP000053555">
    <property type="component" value="Unassembled WGS sequence"/>
</dbReference>
<proteinExistence type="predicted"/>
<protein>
    <recommendedName>
        <fullName evidence="2">Pentatricopeptide repeat-containing protein</fullName>
    </recommendedName>
</protein>
<accession>A0A0B2QTF2</accession>
<dbReference type="AlphaFoldDB" id="A0A0B2QTF2"/>
<reference evidence="1" key="1">
    <citation type="submission" date="2014-07" db="EMBL/GenBank/DDBJ databases">
        <title>Identification of a novel salt tolerance gene in wild soybean by whole-genome sequencing.</title>
        <authorList>
            <person name="Lam H.-M."/>
            <person name="Qi X."/>
            <person name="Li M.-W."/>
            <person name="Liu X."/>
            <person name="Xie M."/>
            <person name="Ni M."/>
            <person name="Xu X."/>
        </authorList>
    </citation>
    <scope>NUCLEOTIDE SEQUENCE [LARGE SCALE GENOMIC DNA]</scope>
    <source>
        <tissue evidence="1">Root</tissue>
    </source>
</reference>